<sequence>MGLHLPLYMVGTVGIISDKYFITSRGYELFIKVIRIDKNIFYGYSMR</sequence>
<dbReference type="AlphaFoldDB" id="E6JZD0"/>
<name>E6JZD0_PARDN</name>
<reference evidence="1 2" key="1">
    <citation type="submission" date="2010-12" db="EMBL/GenBank/DDBJ databases">
        <authorList>
            <person name="Muzny D."/>
            <person name="Qin X."/>
            <person name="Buhay C."/>
            <person name="Dugan-Rocha S."/>
            <person name="Ding Y."/>
            <person name="Chen G."/>
            <person name="Hawes A."/>
            <person name="Holder M."/>
            <person name="Jhangiani S."/>
            <person name="Johnson A."/>
            <person name="Khan Z."/>
            <person name="Li Z."/>
            <person name="Liu W."/>
            <person name="Liu X."/>
            <person name="Perez L."/>
            <person name="Shen H."/>
            <person name="Wang Q."/>
            <person name="Watt J."/>
            <person name="Xi L."/>
            <person name="Xin Y."/>
            <person name="Zhou J."/>
            <person name="Deng J."/>
            <person name="Jiang H."/>
            <person name="Liu Y."/>
            <person name="Qu J."/>
            <person name="Song X.-Z."/>
            <person name="Zhang L."/>
            <person name="Villasana D."/>
            <person name="Johnson A."/>
            <person name="Liu J."/>
            <person name="Liyanage D."/>
            <person name="Lorensuhewa L."/>
            <person name="Robinson T."/>
            <person name="Song A."/>
            <person name="Song B.-B."/>
            <person name="Dinh H."/>
            <person name="Thornton R."/>
            <person name="Coyle M."/>
            <person name="Francisco L."/>
            <person name="Jackson L."/>
            <person name="Javaid M."/>
            <person name="Korchina V."/>
            <person name="Kovar C."/>
            <person name="Mata R."/>
            <person name="Mathew T."/>
            <person name="Ngo R."/>
            <person name="Nguyen L."/>
            <person name="Nguyen N."/>
            <person name="Okwuonu G."/>
            <person name="Ongeri F."/>
            <person name="Pham C."/>
            <person name="Simmons D."/>
            <person name="Wilczek-Boney K."/>
            <person name="Hale W."/>
            <person name="Jakkamsetti A."/>
            <person name="Pham P."/>
            <person name="Ruth R."/>
            <person name="San Lucas F."/>
            <person name="Warren J."/>
            <person name="Zhang J."/>
            <person name="Zhao Z."/>
            <person name="Zhou C."/>
            <person name="Zhu D."/>
            <person name="Lee S."/>
            <person name="Bess C."/>
            <person name="Blankenburg K."/>
            <person name="Forbes L."/>
            <person name="Fu Q."/>
            <person name="Gubbala S."/>
            <person name="Hirani K."/>
            <person name="Jayaseelan J.C."/>
            <person name="Lara F."/>
            <person name="Munidasa M."/>
            <person name="Palculict T."/>
            <person name="Patil S."/>
            <person name="Pu L.-L."/>
            <person name="Saada N."/>
            <person name="Tang L."/>
            <person name="Weissenberger G."/>
            <person name="Zhu Y."/>
            <person name="Hemphill L."/>
            <person name="Shang Y."/>
            <person name="Youmans B."/>
            <person name="Ayvaz T."/>
            <person name="Ross M."/>
            <person name="Santibanez J."/>
            <person name="Aqrawi P."/>
            <person name="Gross S."/>
            <person name="Joshi V."/>
            <person name="Fowler G."/>
            <person name="Nazareth L."/>
            <person name="Reid J."/>
            <person name="Worley K."/>
            <person name="Petrosino J."/>
            <person name="Highlander S."/>
            <person name="Gibbs R."/>
        </authorList>
    </citation>
    <scope>NUCLEOTIDE SEQUENCE [LARGE SCALE GENOMIC DNA]</scope>
    <source>
        <strain evidence="1 2">DSM 10105</strain>
    </source>
</reference>
<evidence type="ECO:0000313" key="1">
    <source>
        <dbReference type="EMBL" id="EFT83145.1"/>
    </source>
</evidence>
<gene>
    <name evidence="1" type="ORF">HMPREF0620_0150</name>
</gene>
<dbReference type="HOGENOM" id="CLU_3171184_0_0_11"/>
<dbReference type="EMBL" id="AEON01000001">
    <property type="protein sequence ID" value="EFT83145.1"/>
    <property type="molecule type" value="Genomic_DNA"/>
</dbReference>
<organism evidence="1 2">
    <name type="scientific">Parascardovia denticolens DSM 10105 = JCM 12538</name>
    <dbReference type="NCBI Taxonomy" id="864564"/>
    <lineage>
        <taxon>Bacteria</taxon>
        <taxon>Bacillati</taxon>
        <taxon>Actinomycetota</taxon>
        <taxon>Actinomycetes</taxon>
        <taxon>Bifidobacteriales</taxon>
        <taxon>Bifidobacteriaceae</taxon>
        <taxon>Parascardovia</taxon>
    </lineage>
</organism>
<dbReference type="Proteomes" id="UP000004946">
    <property type="component" value="Chromosome"/>
</dbReference>
<comment type="caution">
    <text evidence="1">The sequence shown here is derived from an EMBL/GenBank/DDBJ whole genome shotgun (WGS) entry which is preliminary data.</text>
</comment>
<accession>E6JZD0</accession>
<keyword evidence="2" id="KW-1185">Reference proteome</keyword>
<evidence type="ECO:0000313" key="2">
    <source>
        <dbReference type="Proteomes" id="UP000004946"/>
    </source>
</evidence>
<protein>
    <submittedName>
        <fullName evidence="1">Uncharacterized protein</fullName>
    </submittedName>
</protein>
<proteinExistence type="predicted"/>